<dbReference type="GO" id="GO:0008289">
    <property type="term" value="F:lipid binding"/>
    <property type="evidence" value="ECO:0007669"/>
    <property type="project" value="UniProtKB-KW"/>
</dbReference>
<evidence type="ECO:0000313" key="5">
    <source>
        <dbReference type="EMBL" id="KAJ8436616.1"/>
    </source>
</evidence>
<evidence type="ECO:0000256" key="2">
    <source>
        <dbReference type="ARBA" id="ARBA00023121"/>
    </source>
</evidence>
<organism evidence="5 6">
    <name type="scientific">Carnegiea gigantea</name>
    <dbReference type="NCBI Taxonomy" id="171969"/>
    <lineage>
        <taxon>Eukaryota</taxon>
        <taxon>Viridiplantae</taxon>
        <taxon>Streptophyta</taxon>
        <taxon>Embryophyta</taxon>
        <taxon>Tracheophyta</taxon>
        <taxon>Spermatophyta</taxon>
        <taxon>Magnoliopsida</taxon>
        <taxon>eudicotyledons</taxon>
        <taxon>Gunneridae</taxon>
        <taxon>Pentapetalae</taxon>
        <taxon>Caryophyllales</taxon>
        <taxon>Cactineae</taxon>
        <taxon>Cactaceae</taxon>
        <taxon>Cactoideae</taxon>
        <taxon>Echinocereeae</taxon>
        <taxon>Carnegiea</taxon>
    </lineage>
</organism>
<dbReference type="OrthoDB" id="665742at2759"/>
<reference evidence="5" key="1">
    <citation type="submission" date="2022-04" db="EMBL/GenBank/DDBJ databases">
        <title>Carnegiea gigantea Genome sequencing and assembly v2.</title>
        <authorList>
            <person name="Copetti D."/>
            <person name="Sanderson M.J."/>
            <person name="Burquez A."/>
            <person name="Wojciechowski M.F."/>
        </authorList>
    </citation>
    <scope>NUCLEOTIDE SEQUENCE</scope>
    <source>
        <strain evidence="5">SGP5-SGP5p</strain>
        <tissue evidence="5">Aerial part</tissue>
    </source>
</reference>
<evidence type="ECO:0000259" key="4">
    <source>
        <dbReference type="SMART" id="SM00499"/>
    </source>
</evidence>
<dbReference type="SMART" id="SM00499">
    <property type="entry name" value="AAI"/>
    <property type="match status" value="1"/>
</dbReference>
<keyword evidence="3" id="KW-0472">Membrane</keyword>
<accession>A0A9Q1K3K5</accession>
<feature type="transmembrane region" description="Helical" evidence="3">
    <location>
        <begin position="53"/>
        <end position="80"/>
    </location>
</feature>
<dbReference type="InterPro" id="IPR016140">
    <property type="entry name" value="Bifunc_inhib/LTP/seed_store"/>
</dbReference>
<comment type="caution">
    <text evidence="5">The sequence shown here is derived from an EMBL/GenBank/DDBJ whole genome shotgun (WGS) entry which is preliminary data.</text>
</comment>
<keyword evidence="2" id="KW-0446">Lipid-binding</keyword>
<keyword evidence="1" id="KW-0813">Transport</keyword>
<dbReference type="EMBL" id="JAKOGI010000337">
    <property type="protein sequence ID" value="KAJ8436616.1"/>
    <property type="molecule type" value="Genomic_DNA"/>
</dbReference>
<dbReference type="Gene3D" id="1.10.110.10">
    <property type="entry name" value="Plant lipid-transfer and hydrophobic proteins"/>
    <property type="match status" value="1"/>
</dbReference>
<dbReference type="InterPro" id="IPR036312">
    <property type="entry name" value="Bifun_inhib/LTP/seed_sf"/>
</dbReference>
<dbReference type="InterPro" id="IPR033872">
    <property type="entry name" value="nsLTP2"/>
</dbReference>
<evidence type="ECO:0000256" key="1">
    <source>
        <dbReference type="ARBA" id="ARBA00022448"/>
    </source>
</evidence>
<gene>
    <name evidence="5" type="ORF">Cgig2_029862</name>
</gene>
<proteinExistence type="predicted"/>
<evidence type="ECO:0000313" key="6">
    <source>
        <dbReference type="Proteomes" id="UP001153076"/>
    </source>
</evidence>
<dbReference type="SUPFAM" id="SSF47699">
    <property type="entry name" value="Bifunctional inhibitor/lipid-transfer protein/seed storage 2S albumin"/>
    <property type="match status" value="1"/>
</dbReference>
<keyword evidence="6" id="KW-1185">Reference proteome</keyword>
<sequence length="151" mass="16484">MLNELIIPTSKIHIKLPFIMNVFEVTGYQDSKVAKSLTNYSIVLISTLKHTHFLCLSLLMAKNAAVLALIAVVVAAVLVAEAEAACDPMQLMPCAEAFLSSSKLPSSDCCANLKEQKPCLCEYKQNPKYQSYVNSPNARRIATACKVTVDC</sequence>
<keyword evidence="3" id="KW-1133">Transmembrane helix</keyword>
<name>A0A9Q1K3K5_9CARY</name>
<evidence type="ECO:0000256" key="3">
    <source>
        <dbReference type="SAM" id="Phobius"/>
    </source>
</evidence>
<dbReference type="PANTHER" id="PTHR33214:SF69">
    <property type="entry name" value="BIFUNCTIONAL INHIBITOR_LIPID-TRANSFER PROTEIN_SEED STORAGE 2S ALBUMIN SUPERFAMILY PROTEIN"/>
    <property type="match status" value="1"/>
</dbReference>
<dbReference type="AlphaFoldDB" id="A0A9Q1K3K5"/>
<keyword evidence="3" id="KW-0812">Transmembrane</keyword>
<dbReference type="Proteomes" id="UP001153076">
    <property type="component" value="Unassembled WGS sequence"/>
</dbReference>
<dbReference type="CDD" id="cd01959">
    <property type="entry name" value="nsLTP2"/>
    <property type="match status" value="1"/>
</dbReference>
<dbReference type="Pfam" id="PF14368">
    <property type="entry name" value="LTP_2"/>
    <property type="match status" value="1"/>
</dbReference>
<feature type="domain" description="Bifunctional inhibitor/plant lipid transfer protein/seed storage helical" evidence="4">
    <location>
        <begin position="86"/>
        <end position="151"/>
    </location>
</feature>
<dbReference type="PANTHER" id="PTHR33214">
    <property type="entry name" value="BIFUNCTIONAL INHIBITOR/LIPID-TRANSFER PROTEIN/SEED STORAGE 2S ALBUMIN SUPERFAMILY PROTEIN"/>
    <property type="match status" value="1"/>
</dbReference>
<protein>
    <recommendedName>
        <fullName evidence="4">Bifunctional inhibitor/plant lipid transfer protein/seed storage helical domain-containing protein</fullName>
    </recommendedName>
</protein>
<dbReference type="GO" id="GO:0006869">
    <property type="term" value="P:lipid transport"/>
    <property type="evidence" value="ECO:0007669"/>
    <property type="project" value="InterPro"/>
</dbReference>